<organism evidence="9 10">
    <name type="scientific">Natrialba swarupiae</name>
    <dbReference type="NCBI Taxonomy" id="2448032"/>
    <lineage>
        <taxon>Archaea</taxon>
        <taxon>Methanobacteriati</taxon>
        <taxon>Methanobacteriota</taxon>
        <taxon>Stenosarchaea group</taxon>
        <taxon>Halobacteria</taxon>
        <taxon>Halobacteriales</taxon>
        <taxon>Natrialbaceae</taxon>
        <taxon>Natrialba</taxon>
    </lineage>
</organism>
<evidence type="ECO:0000313" key="10">
    <source>
        <dbReference type="Proteomes" id="UP000324104"/>
    </source>
</evidence>
<evidence type="ECO:0000256" key="4">
    <source>
        <dbReference type="ARBA" id="ARBA00022989"/>
    </source>
</evidence>
<gene>
    <name evidence="9" type="ORF">FYC77_18565</name>
</gene>
<feature type="domain" description="ABC3 transporter permease C-terminal" evidence="7">
    <location>
        <begin position="278"/>
        <end position="392"/>
    </location>
</feature>
<feature type="transmembrane region" description="Helical" evidence="6">
    <location>
        <begin position="319"/>
        <end position="347"/>
    </location>
</feature>
<evidence type="ECO:0000256" key="6">
    <source>
        <dbReference type="SAM" id="Phobius"/>
    </source>
</evidence>
<reference evidence="9 10" key="1">
    <citation type="submission" date="2019-08" db="EMBL/GenBank/DDBJ databases">
        <title>Archaea genome.</title>
        <authorList>
            <person name="Kajale S."/>
            <person name="Shouche Y."/>
            <person name="Deshpande N."/>
            <person name="Sharma A."/>
        </authorList>
    </citation>
    <scope>NUCLEOTIDE SEQUENCE [LARGE SCALE GENOMIC DNA]</scope>
    <source>
        <strain evidence="9 10">ESP3B_9</strain>
    </source>
</reference>
<keyword evidence="5 6" id="KW-0472">Membrane</keyword>
<accession>A0A5D5AFA4</accession>
<dbReference type="InterPro" id="IPR051125">
    <property type="entry name" value="ABC-4/HrtB_transporter"/>
</dbReference>
<keyword evidence="2" id="KW-1003">Cell membrane</keyword>
<keyword evidence="3 6" id="KW-0812">Transmembrane</keyword>
<dbReference type="Pfam" id="PF02687">
    <property type="entry name" value="FtsX"/>
    <property type="match status" value="1"/>
</dbReference>
<dbReference type="Proteomes" id="UP000324104">
    <property type="component" value="Unassembled WGS sequence"/>
</dbReference>
<dbReference type="PANTHER" id="PTHR43738:SF2">
    <property type="entry name" value="ABC TRANSPORTER PERMEASE"/>
    <property type="match status" value="1"/>
</dbReference>
<dbReference type="AlphaFoldDB" id="A0A5D5AFA4"/>
<feature type="transmembrane region" description="Helical" evidence="6">
    <location>
        <begin position="272"/>
        <end position="299"/>
    </location>
</feature>
<dbReference type="InterPro" id="IPR025857">
    <property type="entry name" value="MacB_PCD"/>
</dbReference>
<comment type="caution">
    <text evidence="9">The sequence shown here is derived from an EMBL/GenBank/DDBJ whole genome shotgun (WGS) entry which is preliminary data.</text>
</comment>
<dbReference type="EMBL" id="VTAW01000040">
    <property type="protein sequence ID" value="TYT60488.1"/>
    <property type="molecule type" value="Genomic_DNA"/>
</dbReference>
<sequence>MSLRTRLTRWSGLVTVSVRRTLSRATDTDQQRIQFTVLGVAVTIALLVVVTGIGVGLATSTTVYDDDVDYWIVPETDGDRSLLVATDQPQFGSVHEANDRIRDHDDVTFASPVLAEVLRAEHGDASEFVLVVGVVNSDGLDQVAGISTTGLSADDPYYDGGERTGEAVLSQSGAELLESPPGERITIANEEFTVEHTDAGNMGAGGVPIALVQLSELQELTGADEYDQADQFVVGTTTPEVQSDLEGLYPESNVHTRGEMTAAEIADSDISLALALAAFVVSLVIGTLFVLTTAGLEIVADRTQLATMSAIGVTTRSQLVLTGVQTMILTGLGGLVGSIGGLGLIWLTNTVAMETLTTEPIAVSHPLFVAYGVLVALVIGVVSLPYLLVLTRRVTGGVPS</sequence>
<dbReference type="Pfam" id="PF12704">
    <property type="entry name" value="MacB_PCD"/>
    <property type="match status" value="1"/>
</dbReference>
<evidence type="ECO:0000313" key="9">
    <source>
        <dbReference type="EMBL" id="TYT60488.1"/>
    </source>
</evidence>
<keyword evidence="4 6" id="KW-1133">Transmembrane helix</keyword>
<proteinExistence type="predicted"/>
<evidence type="ECO:0000259" key="8">
    <source>
        <dbReference type="Pfam" id="PF12704"/>
    </source>
</evidence>
<name>A0A5D5AFA4_9EURY</name>
<evidence type="ECO:0000256" key="1">
    <source>
        <dbReference type="ARBA" id="ARBA00004651"/>
    </source>
</evidence>
<evidence type="ECO:0000256" key="3">
    <source>
        <dbReference type="ARBA" id="ARBA00022692"/>
    </source>
</evidence>
<dbReference type="InterPro" id="IPR003838">
    <property type="entry name" value="ABC3_permease_C"/>
</dbReference>
<dbReference type="PANTHER" id="PTHR43738">
    <property type="entry name" value="ABC TRANSPORTER, MEMBRANE PROTEIN"/>
    <property type="match status" value="1"/>
</dbReference>
<feature type="transmembrane region" description="Helical" evidence="6">
    <location>
        <begin position="367"/>
        <end position="390"/>
    </location>
</feature>
<protein>
    <submittedName>
        <fullName evidence="9">ABC transporter permease</fullName>
    </submittedName>
</protein>
<keyword evidence="10" id="KW-1185">Reference proteome</keyword>
<feature type="transmembrane region" description="Helical" evidence="6">
    <location>
        <begin position="35"/>
        <end position="58"/>
    </location>
</feature>
<feature type="domain" description="MacB-like periplasmic core" evidence="8">
    <location>
        <begin position="36"/>
        <end position="223"/>
    </location>
</feature>
<dbReference type="GO" id="GO:0005886">
    <property type="term" value="C:plasma membrane"/>
    <property type="evidence" value="ECO:0007669"/>
    <property type="project" value="UniProtKB-SubCell"/>
</dbReference>
<evidence type="ECO:0000256" key="2">
    <source>
        <dbReference type="ARBA" id="ARBA00022475"/>
    </source>
</evidence>
<evidence type="ECO:0000256" key="5">
    <source>
        <dbReference type="ARBA" id="ARBA00023136"/>
    </source>
</evidence>
<comment type="subcellular location">
    <subcellularLocation>
        <location evidence="1">Cell membrane</location>
        <topology evidence="1">Multi-pass membrane protein</topology>
    </subcellularLocation>
</comment>
<dbReference type="RefSeq" id="WP_149082991.1">
    <property type="nucleotide sequence ID" value="NZ_VTAW01000040.1"/>
</dbReference>
<evidence type="ECO:0000259" key="7">
    <source>
        <dbReference type="Pfam" id="PF02687"/>
    </source>
</evidence>